<dbReference type="Pfam" id="PF13376">
    <property type="entry name" value="OmdA"/>
    <property type="match status" value="1"/>
</dbReference>
<accession>A0A1G9W1N7</accession>
<evidence type="ECO:0000313" key="1">
    <source>
        <dbReference type="EMBL" id="SDM78434.1"/>
    </source>
</evidence>
<evidence type="ECO:0000313" key="2">
    <source>
        <dbReference type="Proteomes" id="UP000199341"/>
    </source>
</evidence>
<dbReference type="Proteomes" id="UP000199341">
    <property type="component" value="Unassembled WGS sequence"/>
</dbReference>
<sequence>MLSSCREQESTGILRRAPALASAPASACVVAVGRVWFATRVTQDLEIVAFEFAEDFEAWLGENHAVSPGIWLKLRKKGAGIVALDYAQALDVALCYGWIDGQKAALDDQWWLQRFTPRTPRSKWSKINRDKAAALIEQGRMRPPGQAEVDRAKADGRWEAAYDGARTATVPDDLAAALAADPAAAEFFETLDRQNRYAILYRVQDAKKPETRARRIEKYVAMLAKGEKLHP</sequence>
<dbReference type="AlphaFoldDB" id="A0A1G9W1N7"/>
<organism evidence="1 2">
    <name type="scientific">Actinacidiphila guanduensis</name>
    <dbReference type="NCBI Taxonomy" id="310781"/>
    <lineage>
        <taxon>Bacteria</taxon>
        <taxon>Bacillati</taxon>
        <taxon>Actinomycetota</taxon>
        <taxon>Actinomycetes</taxon>
        <taxon>Kitasatosporales</taxon>
        <taxon>Streptomycetaceae</taxon>
        <taxon>Actinacidiphila</taxon>
    </lineage>
</organism>
<dbReference type="EMBL" id="FNIE01000001">
    <property type="protein sequence ID" value="SDM78434.1"/>
    <property type="molecule type" value="Genomic_DNA"/>
</dbReference>
<keyword evidence="2" id="KW-1185">Reference proteome</keyword>
<proteinExistence type="predicted"/>
<name>A0A1G9W1N7_9ACTN</name>
<gene>
    <name evidence="1" type="ORF">SAMN05216259_101482</name>
</gene>
<protein>
    <submittedName>
        <fullName evidence="1">Uncharacterized conserved protein YdeI, YjbR/CyaY-like superfamily, DUF1801 family</fullName>
    </submittedName>
</protein>
<reference evidence="1 2" key="1">
    <citation type="submission" date="2016-10" db="EMBL/GenBank/DDBJ databases">
        <authorList>
            <person name="de Groot N.N."/>
        </authorList>
    </citation>
    <scope>NUCLEOTIDE SEQUENCE [LARGE SCALE GENOMIC DNA]</scope>
    <source>
        <strain evidence="1 2">CGMCC 4.2022</strain>
    </source>
</reference>